<dbReference type="AlphaFoldDB" id="A0A0F9G472"/>
<sequence>MRRASLTHAFALCVLLAASAANASDLEEFRVKRREVFEFTARPTVTRKGDRVTVSFAAKDYCDVTVAIEDAKGKVIRHLASGVLGKNAPPPFQKST</sequence>
<comment type="caution">
    <text evidence="1">The sequence shown here is derived from an EMBL/GenBank/DDBJ whole genome shotgun (WGS) entry which is preliminary data.</text>
</comment>
<evidence type="ECO:0000313" key="1">
    <source>
        <dbReference type="EMBL" id="KKL93549.1"/>
    </source>
</evidence>
<reference evidence="1" key="1">
    <citation type="journal article" date="2015" name="Nature">
        <title>Complex archaea that bridge the gap between prokaryotes and eukaryotes.</title>
        <authorList>
            <person name="Spang A."/>
            <person name="Saw J.H."/>
            <person name="Jorgensen S.L."/>
            <person name="Zaremba-Niedzwiedzka K."/>
            <person name="Martijn J."/>
            <person name="Lind A.E."/>
            <person name="van Eijk R."/>
            <person name="Schleper C."/>
            <person name="Guy L."/>
            <person name="Ettema T.J."/>
        </authorList>
    </citation>
    <scope>NUCLEOTIDE SEQUENCE</scope>
</reference>
<protein>
    <submittedName>
        <fullName evidence="1">Uncharacterized protein</fullName>
    </submittedName>
</protein>
<organism evidence="1">
    <name type="scientific">marine sediment metagenome</name>
    <dbReference type="NCBI Taxonomy" id="412755"/>
    <lineage>
        <taxon>unclassified sequences</taxon>
        <taxon>metagenomes</taxon>
        <taxon>ecological metagenomes</taxon>
    </lineage>
</organism>
<feature type="non-terminal residue" evidence="1">
    <location>
        <position position="96"/>
    </location>
</feature>
<name>A0A0F9G472_9ZZZZ</name>
<gene>
    <name evidence="1" type="ORF">LCGC14_1873570</name>
</gene>
<proteinExistence type="predicted"/>
<accession>A0A0F9G472</accession>
<dbReference type="EMBL" id="LAZR01019155">
    <property type="protein sequence ID" value="KKL93549.1"/>
    <property type="molecule type" value="Genomic_DNA"/>
</dbReference>